<keyword evidence="3" id="KW-1185">Reference proteome</keyword>
<proteinExistence type="predicted"/>
<dbReference type="Proteomes" id="UP000466442">
    <property type="component" value="Unassembled WGS sequence"/>
</dbReference>
<name>A0A8S9WTU6_APOLU</name>
<comment type="caution">
    <text evidence="2">The sequence shown here is derived from an EMBL/GenBank/DDBJ whole genome shotgun (WGS) entry which is preliminary data.</text>
</comment>
<evidence type="ECO:0000313" key="3">
    <source>
        <dbReference type="Proteomes" id="UP000466442"/>
    </source>
</evidence>
<dbReference type="OrthoDB" id="6049566at2759"/>
<accession>A0A8S9WTU6</accession>
<evidence type="ECO:0000256" key="1">
    <source>
        <dbReference type="SAM" id="MobiDB-lite"/>
    </source>
</evidence>
<feature type="region of interest" description="Disordered" evidence="1">
    <location>
        <begin position="139"/>
        <end position="163"/>
    </location>
</feature>
<dbReference type="EMBL" id="WIXP02000015">
    <property type="protein sequence ID" value="KAF6199488.1"/>
    <property type="molecule type" value="Genomic_DNA"/>
</dbReference>
<dbReference type="AlphaFoldDB" id="A0A8S9WTU6"/>
<gene>
    <name evidence="2" type="ORF">GE061_007514</name>
</gene>
<evidence type="ECO:0000313" key="2">
    <source>
        <dbReference type="EMBL" id="KAF6199488.1"/>
    </source>
</evidence>
<organism evidence="2 3">
    <name type="scientific">Apolygus lucorum</name>
    <name type="common">Small green plant bug</name>
    <name type="synonym">Lygocoris lucorum</name>
    <dbReference type="NCBI Taxonomy" id="248454"/>
    <lineage>
        <taxon>Eukaryota</taxon>
        <taxon>Metazoa</taxon>
        <taxon>Ecdysozoa</taxon>
        <taxon>Arthropoda</taxon>
        <taxon>Hexapoda</taxon>
        <taxon>Insecta</taxon>
        <taxon>Pterygota</taxon>
        <taxon>Neoptera</taxon>
        <taxon>Paraneoptera</taxon>
        <taxon>Hemiptera</taxon>
        <taxon>Heteroptera</taxon>
        <taxon>Panheteroptera</taxon>
        <taxon>Cimicomorpha</taxon>
        <taxon>Miridae</taxon>
        <taxon>Mirini</taxon>
        <taxon>Apolygus</taxon>
    </lineage>
</organism>
<sequence>MGQRVGMCQKTARVESVNPDLLADSSLRKPLKLIKSFIFISREVFFKIFKDVLPGLLSDFAADDVYNIDESGLYFRALPESTFEMKGTAAGFILDEDDEMTADADEPDDPIIEQWVDIDADLPTYGVLSDAEIVKEVSAPNTVESDEEVEEETPKPPTSSDISASLETIKRALHELGDEESFQSFYKIKLIIASQCIIVLLDIARGSLKSSKHSIDLDIPNKKSGLTEVVSIVWCVLLLGPYGMTAPTEPLFWNAPCGGHVGESPSGERRSDAELLETIKVITERALNTARSFEEPYTQHIFNGRTVEQTDKDFPGSNLFDPTDVPNKLNQPVPAAHLSHLAEISLAERLLKQYKHLQTLAIAVDGVVDDRDSVAPQFADNYKSLLHTLKQVMCEVHSAISELGFEDQIQNRARPVRQQTQDVSYKSIYNWMVYRDYIVLMQYLKQTTEFFLAELEKQV</sequence>
<reference evidence="2" key="1">
    <citation type="journal article" date="2021" name="Mol. Ecol. Resour.">
        <title>Apolygus lucorum genome provides insights into omnivorousness and mesophyll feeding.</title>
        <authorList>
            <person name="Liu Y."/>
            <person name="Liu H."/>
            <person name="Wang H."/>
            <person name="Huang T."/>
            <person name="Liu B."/>
            <person name="Yang B."/>
            <person name="Yin L."/>
            <person name="Li B."/>
            <person name="Zhang Y."/>
            <person name="Zhang S."/>
            <person name="Jiang F."/>
            <person name="Zhang X."/>
            <person name="Ren Y."/>
            <person name="Wang B."/>
            <person name="Wang S."/>
            <person name="Lu Y."/>
            <person name="Wu K."/>
            <person name="Fan W."/>
            <person name="Wang G."/>
        </authorList>
    </citation>
    <scope>NUCLEOTIDE SEQUENCE</scope>
    <source>
        <strain evidence="2">12Hb</strain>
    </source>
</reference>
<protein>
    <submittedName>
        <fullName evidence="2">Uncharacterized protein</fullName>
    </submittedName>
</protein>